<keyword evidence="11" id="KW-1185">Reference proteome</keyword>
<dbReference type="PROSITE" id="PS50254">
    <property type="entry name" value="REL_2"/>
    <property type="match status" value="1"/>
</dbReference>
<feature type="compositionally biased region" description="Polar residues" evidence="9">
    <location>
        <begin position="433"/>
        <end position="448"/>
    </location>
</feature>
<comment type="subcellular location">
    <subcellularLocation>
        <location evidence="2">Cytoplasm</location>
    </subcellularLocation>
    <subcellularLocation>
        <location evidence="1">Nucleus</location>
    </subcellularLocation>
</comment>
<dbReference type="Pfam" id="PF00554">
    <property type="entry name" value="RHD_DNA_bind"/>
    <property type="match status" value="1"/>
</dbReference>
<keyword evidence="6" id="KW-0238">DNA-binding</keyword>
<feature type="compositionally biased region" description="Basic and acidic residues" evidence="9">
    <location>
        <begin position="552"/>
        <end position="565"/>
    </location>
</feature>
<dbReference type="CTD" id="561772"/>
<dbReference type="InterPro" id="IPR011539">
    <property type="entry name" value="RHD_DNA_bind_dom"/>
</dbReference>
<dbReference type="GO" id="GO:0000981">
    <property type="term" value="F:DNA-binding transcription factor activity, RNA polymerase II-specific"/>
    <property type="evidence" value="ECO:0007669"/>
    <property type="project" value="TreeGrafter"/>
</dbReference>
<dbReference type="SMART" id="SM00429">
    <property type="entry name" value="IPT"/>
    <property type="match status" value="1"/>
</dbReference>
<evidence type="ECO:0000256" key="5">
    <source>
        <dbReference type="ARBA" id="ARBA00023015"/>
    </source>
</evidence>
<dbReference type="InterPro" id="IPR008967">
    <property type="entry name" value="p53-like_TF_DNA-bd_sf"/>
</dbReference>
<dbReference type="Proteomes" id="UP000515152">
    <property type="component" value="Chromosome 6"/>
</dbReference>
<gene>
    <name evidence="12" type="primary">nfatc3a</name>
</gene>
<evidence type="ECO:0000313" key="11">
    <source>
        <dbReference type="Proteomes" id="UP000515152"/>
    </source>
</evidence>
<dbReference type="SUPFAM" id="SSF81296">
    <property type="entry name" value="E set domains"/>
    <property type="match status" value="1"/>
</dbReference>
<feature type="compositionally biased region" description="Polar residues" evidence="9">
    <location>
        <begin position="461"/>
        <end position="477"/>
    </location>
</feature>
<dbReference type="GO" id="GO:0005634">
    <property type="term" value="C:nucleus"/>
    <property type="evidence" value="ECO:0007669"/>
    <property type="project" value="UniProtKB-SubCell"/>
</dbReference>
<evidence type="ECO:0000256" key="1">
    <source>
        <dbReference type="ARBA" id="ARBA00004123"/>
    </source>
</evidence>
<evidence type="ECO:0000256" key="9">
    <source>
        <dbReference type="SAM" id="MobiDB-lite"/>
    </source>
</evidence>
<dbReference type="Pfam" id="PF16179">
    <property type="entry name" value="RHD_dimer"/>
    <property type="match status" value="1"/>
</dbReference>
<reference evidence="12" key="1">
    <citation type="submission" date="2025-08" db="UniProtKB">
        <authorList>
            <consortium name="RefSeq"/>
        </authorList>
    </citation>
    <scope>IDENTIFICATION</scope>
</reference>
<evidence type="ECO:0000259" key="10">
    <source>
        <dbReference type="PROSITE" id="PS50254"/>
    </source>
</evidence>
<evidence type="ECO:0000256" key="3">
    <source>
        <dbReference type="ARBA" id="ARBA00022490"/>
    </source>
</evidence>
<protein>
    <submittedName>
        <fullName evidence="12">Nuclear factor of activated T-cells, cytoplasmic 3</fullName>
    </submittedName>
</protein>
<dbReference type="GO" id="GO:0005737">
    <property type="term" value="C:cytoplasm"/>
    <property type="evidence" value="ECO:0007669"/>
    <property type="project" value="UniProtKB-SubCell"/>
</dbReference>
<feature type="region of interest" description="Disordered" evidence="9">
    <location>
        <begin position="229"/>
        <end position="279"/>
    </location>
</feature>
<dbReference type="InterPro" id="IPR013783">
    <property type="entry name" value="Ig-like_fold"/>
</dbReference>
<feature type="compositionally biased region" description="Low complexity" evidence="9">
    <location>
        <begin position="480"/>
        <end position="525"/>
    </location>
</feature>
<dbReference type="InterPro" id="IPR008366">
    <property type="entry name" value="NFAT"/>
</dbReference>
<evidence type="ECO:0000256" key="2">
    <source>
        <dbReference type="ARBA" id="ARBA00004496"/>
    </source>
</evidence>
<dbReference type="PANTHER" id="PTHR12533">
    <property type="entry name" value="NFAT"/>
    <property type="match status" value="1"/>
</dbReference>
<keyword evidence="7" id="KW-0804">Transcription</keyword>
<feature type="region of interest" description="Disordered" evidence="9">
    <location>
        <begin position="392"/>
        <end position="572"/>
    </location>
</feature>
<proteinExistence type="predicted"/>
<evidence type="ECO:0000313" key="12">
    <source>
        <dbReference type="RefSeq" id="XP_031424475.2"/>
    </source>
</evidence>
<dbReference type="PANTHER" id="PTHR12533:SF6">
    <property type="entry name" value="NUCLEAR FACTOR OF ACTIVATED T-CELLS, CYTOPLASMIC 3"/>
    <property type="match status" value="1"/>
</dbReference>
<dbReference type="Gene3D" id="2.60.40.340">
    <property type="entry name" value="Rel homology domain (RHD), DNA-binding domain"/>
    <property type="match status" value="1"/>
</dbReference>
<keyword evidence="3" id="KW-0963">Cytoplasm</keyword>
<dbReference type="SUPFAM" id="SSF49417">
    <property type="entry name" value="p53-like transcription factors"/>
    <property type="match status" value="1"/>
</dbReference>
<evidence type="ECO:0000256" key="7">
    <source>
        <dbReference type="ARBA" id="ARBA00023163"/>
    </source>
</evidence>
<keyword evidence="5" id="KW-0805">Transcription regulation</keyword>
<dbReference type="OrthoDB" id="5346094at2759"/>
<evidence type="ECO:0000256" key="6">
    <source>
        <dbReference type="ARBA" id="ARBA00023125"/>
    </source>
</evidence>
<dbReference type="InterPro" id="IPR037059">
    <property type="entry name" value="RHD_DNA_bind_dom_sf"/>
</dbReference>
<keyword evidence="4" id="KW-0597">Phosphoprotein</keyword>
<dbReference type="GO" id="GO:0005667">
    <property type="term" value="C:transcription regulator complex"/>
    <property type="evidence" value="ECO:0007669"/>
    <property type="project" value="TreeGrafter"/>
</dbReference>
<dbReference type="FunFam" id="2.60.40.340:FF:000011">
    <property type="entry name" value="Nuclear factor of activated T cells 3"/>
    <property type="match status" value="1"/>
</dbReference>
<dbReference type="PRINTS" id="PR01789">
    <property type="entry name" value="NUCFACTORATC"/>
</dbReference>
<name>A0A6P8FLZ3_CLUHA</name>
<evidence type="ECO:0000256" key="8">
    <source>
        <dbReference type="ARBA" id="ARBA00023242"/>
    </source>
</evidence>
<sequence length="603" mass="64524">MFIGTADDRYLRPHAFYQVHRITGKTVATASQEIIISSTKVLEIPLLPENNMTASIDCAGILKLRNSDIELRKGETDIGRKNTRVRVVFRVHIPQPNGKVLSLQAPSIPIECSQRSAQELPQVEKCSLSSSAVSGGGEMVINGSNFFPESKVIFLEKGPDGRPQWEVEAKIVREKSQGSSLVVEVPPYHSKTVTSAVQVQFYVCNGKRKRSQSQRFTYLSVLVKQEHRDELDPSAGPPMPLPLAHAGSGLVRTQMPSPEPGHPQDGLLSSSPRGLAPGLHPLQPPCGPMGSPTFQHLPHLQGHGLHAGPPECQMAFHAGPHQHPSRSPYQPIMQHGHGLPFNGQPSHPMSAAAAVAGSGSPQGYERMSYQTDPAVAAACHSNALGLGLVYHSSSSSPNSGPPASSPVAAAVAQPMAHSSPHLHSLGYHCPNPGQVSSPTHSMGQQAPQMQRPMGYHPAGQRSASCPTPSSAPQQQRVVHSPHSGPSSPQLHSMPYQSPNSPSPTSGSPLGPLSHSSQPSPQASSPVMNNLSPAAPMVHPLAPQATFPEEEERVNIKQEPEEREPTFRSIGLQDITLDDGESCNRPISFCTRFVASVFESTVLK</sequence>
<organism evidence="11 12">
    <name type="scientific">Clupea harengus</name>
    <name type="common">Atlantic herring</name>
    <dbReference type="NCBI Taxonomy" id="7950"/>
    <lineage>
        <taxon>Eukaryota</taxon>
        <taxon>Metazoa</taxon>
        <taxon>Chordata</taxon>
        <taxon>Craniata</taxon>
        <taxon>Vertebrata</taxon>
        <taxon>Euteleostomi</taxon>
        <taxon>Actinopterygii</taxon>
        <taxon>Neopterygii</taxon>
        <taxon>Teleostei</taxon>
        <taxon>Clupei</taxon>
        <taxon>Clupeiformes</taxon>
        <taxon>Clupeoidei</taxon>
        <taxon>Clupeidae</taxon>
        <taxon>Clupea</taxon>
    </lineage>
</organism>
<dbReference type="GO" id="GO:0007399">
    <property type="term" value="P:nervous system development"/>
    <property type="evidence" value="ECO:0007669"/>
    <property type="project" value="UniProtKB-ARBA"/>
</dbReference>
<feature type="domain" description="RHD" evidence="10">
    <location>
        <begin position="1"/>
        <end position="117"/>
    </location>
</feature>
<dbReference type="Gene3D" id="2.60.40.10">
    <property type="entry name" value="Immunoglobulins"/>
    <property type="match status" value="1"/>
</dbReference>
<dbReference type="GO" id="GO:0033173">
    <property type="term" value="P:calcineurin-NFAT signaling cascade"/>
    <property type="evidence" value="ECO:0007669"/>
    <property type="project" value="TreeGrafter"/>
</dbReference>
<dbReference type="GeneID" id="105899768"/>
<dbReference type="InterPro" id="IPR002909">
    <property type="entry name" value="IPT_dom"/>
</dbReference>
<dbReference type="InterPro" id="IPR032397">
    <property type="entry name" value="RHD_dimer"/>
</dbReference>
<dbReference type="KEGG" id="char:105899768"/>
<feature type="compositionally biased region" description="Low complexity" evidence="9">
    <location>
        <begin position="405"/>
        <end position="419"/>
    </location>
</feature>
<dbReference type="GO" id="GO:0000978">
    <property type="term" value="F:RNA polymerase II cis-regulatory region sequence-specific DNA binding"/>
    <property type="evidence" value="ECO:0007669"/>
    <property type="project" value="TreeGrafter"/>
</dbReference>
<dbReference type="InterPro" id="IPR014756">
    <property type="entry name" value="Ig_E-set"/>
</dbReference>
<evidence type="ECO:0000256" key="4">
    <source>
        <dbReference type="ARBA" id="ARBA00022553"/>
    </source>
</evidence>
<keyword evidence="8" id="KW-0539">Nucleus</keyword>
<dbReference type="FunFam" id="2.60.40.10:FF:000040">
    <property type="entry name" value="Nuclear factor of activated T-cells, cytoplasmic, calcineurin-dependent 2"/>
    <property type="match status" value="1"/>
</dbReference>
<dbReference type="RefSeq" id="XP_031424475.2">
    <property type="nucleotide sequence ID" value="XM_031568615.2"/>
</dbReference>
<accession>A0A6P8FLZ3</accession>
<dbReference type="AlphaFoldDB" id="A0A6P8FLZ3"/>